<dbReference type="InterPro" id="IPR047137">
    <property type="entry name" value="ORF3"/>
</dbReference>
<dbReference type="InterPro" id="IPR005031">
    <property type="entry name" value="COQ10_START"/>
</dbReference>
<gene>
    <name evidence="4" type="ORF">ACFS7Z_04425</name>
</gene>
<evidence type="ECO:0000313" key="5">
    <source>
        <dbReference type="Proteomes" id="UP001597641"/>
    </source>
</evidence>
<evidence type="ECO:0000259" key="3">
    <source>
        <dbReference type="Pfam" id="PF11127"/>
    </source>
</evidence>
<dbReference type="PANTHER" id="PTHR33824:SF7">
    <property type="entry name" value="POLYKETIDE CYCLASE_DEHYDRASE AND LIPID TRANSPORT SUPERFAMILY PROTEIN"/>
    <property type="match status" value="1"/>
</dbReference>
<reference evidence="5" key="1">
    <citation type="journal article" date="2019" name="Int. J. Syst. Evol. Microbiol.">
        <title>The Global Catalogue of Microorganisms (GCM) 10K type strain sequencing project: providing services to taxonomists for standard genome sequencing and annotation.</title>
        <authorList>
            <consortium name="The Broad Institute Genomics Platform"/>
            <consortium name="The Broad Institute Genome Sequencing Center for Infectious Disease"/>
            <person name="Wu L."/>
            <person name="Ma J."/>
        </authorList>
    </citation>
    <scope>NUCLEOTIDE SEQUENCE [LARGE SCALE GENOMIC DNA]</scope>
    <source>
        <strain evidence="5">KCTC 23984</strain>
    </source>
</reference>
<organism evidence="4 5">
    <name type="scientific">Pontibacter toksunensis</name>
    <dbReference type="NCBI Taxonomy" id="1332631"/>
    <lineage>
        <taxon>Bacteria</taxon>
        <taxon>Pseudomonadati</taxon>
        <taxon>Bacteroidota</taxon>
        <taxon>Cytophagia</taxon>
        <taxon>Cytophagales</taxon>
        <taxon>Hymenobacteraceae</taxon>
        <taxon>Pontibacter</taxon>
    </lineage>
</organism>
<accession>A0ABW6BPU9</accession>
<dbReference type="EMBL" id="JBHUOX010000002">
    <property type="protein sequence ID" value="MFD2999596.1"/>
    <property type="molecule type" value="Genomic_DNA"/>
</dbReference>
<dbReference type="PANTHER" id="PTHR33824">
    <property type="entry name" value="POLYKETIDE CYCLASE/DEHYDRASE AND LIPID TRANSPORT SUPERFAMILY PROTEIN"/>
    <property type="match status" value="1"/>
</dbReference>
<comment type="caution">
    <text evidence="4">The sequence shown here is derived from an EMBL/GenBank/DDBJ whole genome shotgun (WGS) entry which is preliminary data.</text>
</comment>
<dbReference type="Pfam" id="PF11127">
    <property type="entry name" value="YgaP-like_TM"/>
    <property type="match status" value="1"/>
</dbReference>
<proteinExistence type="inferred from homology"/>
<dbReference type="Proteomes" id="UP001597641">
    <property type="component" value="Unassembled WGS sequence"/>
</dbReference>
<protein>
    <submittedName>
        <fullName evidence="4">SRPBCC family protein</fullName>
    </submittedName>
</protein>
<dbReference type="RefSeq" id="WP_377481529.1">
    <property type="nucleotide sequence ID" value="NZ_JBHUOX010000002.1"/>
</dbReference>
<name>A0ABW6BPU9_9BACT</name>
<dbReference type="SUPFAM" id="SSF55961">
    <property type="entry name" value="Bet v1-like"/>
    <property type="match status" value="1"/>
</dbReference>
<dbReference type="InterPro" id="IPR021309">
    <property type="entry name" value="YgaP-like_TM"/>
</dbReference>
<dbReference type="InterPro" id="IPR023393">
    <property type="entry name" value="START-like_dom_sf"/>
</dbReference>
<feature type="domain" description="Inner membrane protein YgaP-like transmembrane" evidence="3">
    <location>
        <begin position="27"/>
        <end position="86"/>
    </location>
</feature>
<evidence type="ECO:0000259" key="2">
    <source>
        <dbReference type="Pfam" id="PF03364"/>
    </source>
</evidence>
<evidence type="ECO:0000313" key="4">
    <source>
        <dbReference type="EMBL" id="MFD2999596.1"/>
    </source>
</evidence>
<feature type="domain" description="Coenzyme Q-binding protein COQ10 START" evidence="2">
    <location>
        <begin position="102"/>
        <end position="217"/>
    </location>
</feature>
<sequence length="250" mass="27299">MDTYNSKMSDVLDTQYISPPATGSSHINVGTAERIASLVGGALLAYYGLRKPNLGGLAMAAAGGAMLYRGSTGFCPLNSTIGRDTSNGTKDISIEITRSLTINRSRNDVFRFWRQLENLPQFMKHLQEVRQMGPKRSHWVARVPKGVGTVEWDADIVKEETDALISWRSLPGSDVDNAGEVRFTDAPADRGTIVQATISYRPPAGAVGGQIARLLNPAFEQMVKNDLRRFKQLMETGEVTTVEGQPAGER</sequence>
<comment type="similarity">
    <text evidence="1">Belongs to the ribosome association toxin RatA family.</text>
</comment>
<evidence type="ECO:0000256" key="1">
    <source>
        <dbReference type="ARBA" id="ARBA00008918"/>
    </source>
</evidence>
<dbReference type="Gene3D" id="3.30.530.20">
    <property type="match status" value="1"/>
</dbReference>
<keyword evidence="5" id="KW-1185">Reference proteome</keyword>
<dbReference type="CDD" id="cd07817">
    <property type="entry name" value="SRPBCC_8"/>
    <property type="match status" value="1"/>
</dbReference>
<dbReference type="Pfam" id="PF03364">
    <property type="entry name" value="Polyketide_cyc"/>
    <property type="match status" value="1"/>
</dbReference>